<feature type="transmembrane region" description="Helical" evidence="12">
    <location>
        <begin position="85"/>
        <end position="102"/>
    </location>
</feature>
<name>A0A553I2Y4_9PEZI</name>
<comment type="caution">
    <text evidence="13">The sequence shown here is derived from an EMBL/GenBank/DDBJ whole genome shotgun (WGS) entry which is preliminary data.</text>
</comment>
<evidence type="ECO:0000256" key="1">
    <source>
        <dbReference type="ARBA" id="ARBA00004389"/>
    </source>
</evidence>
<keyword evidence="6 12" id="KW-0812">Transmembrane</keyword>
<dbReference type="InterPro" id="IPR013969">
    <property type="entry name" value="Oligosacch_biosynth_Alg14"/>
</dbReference>
<evidence type="ECO:0000256" key="10">
    <source>
        <dbReference type="ARBA" id="ARBA00032062"/>
    </source>
</evidence>
<reference evidence="14" key="1">
    <citation type="submission" date="2019-06" db="EMBL/GenBank/DDBJ databases">
        <title>Draft genome sequence of the griseofulvin-producing fungus Xylaria cubensis strain G536.</title>
        <authorList>
            <person name="Mead M.E."/>
            <person name="Raja H.A."/>
            <person name="Steenwyk J.L."/>
            <person name="Knowles S.L."/>
            <person name="Oberlies N.H."/>
            <person name="Rokas A."/>
        </authorList>
    </citation>
    <scope>NUCLEOTIDE SEQUENCE [LARGE SCALE GENOMIC DNA]</scope>
    <source>
        <strain evidence="14">G536</strain>
    </source>
</reference>
<keyword evidence="7" id="KW-0256">Endoplasmic reticulum</keyword>
<keyword evidence="9 12" id="KW-0472">Membrane</keyword>
<dbReference type="GO" id="GO:0006488">
    <property type="term" value="P:dolichol-linked oligosaccharide biosynthetic process"/>
    <property type="evidence" value="ECO:0007669"/>
    <property type="project" value="InterPro"/>
</dbReference>
<evidence type="ECO:0000256" key="2">
    <source>
        <dbReference type="ARBA" id="ARBA00004590"/>
    </source>
</evidence>
<proteinExistence type="inferred from homology"/>
<comment type="subunit">
    <text evidence="4">Heterodimer with ALG13 to form a functional enzyme.</text>
</comment>
<evidence type="ECO:0000256" key="7">
    <source>
        <dbReference type="ARBA" id="ARBA00022824"/>
    </source>
</evidence>
<dbReference type="GO" id="GO:0031965">
    <property type="term" value="C:nuclear membrane"/>
    <property type="evidence" value="ECO:0007669"/>
    <property type="project" value="UniProtKB-SubCell"/>
</dbReference>
<evidence type="ECO:0000256" key="8">
    <source>
        <dbReference type="ARBA" id="ARBA00022989"/>
    </source>
</evidence>
<dbReference type="GO" id="GO:0004577">
    <property type="term" value="F:N-acetylglucosaminyldiphosphodolichol N-acetylglucosaminyltransferase activity"/>
    <property type="evidence" value="ECO:0007669"/>
    <property type="project" value="TreeGrafter"/>
</dbReference>
<feature type="region of interest" description="Disordered" evidence="11">
    <location>
        <begin position="1"/>
        <end position="52"/>
    </location>
</feature>
<dbReference type="PANTHER" id="PTHR12154:SF4">
    <property type="entry name" value="UDP-N-ACETYLGLUCOSAMINE TRANSFERASE SUBUNIT ALG14 HOMOLOG"/>
    <property type="match status" value="1"/>
</dbReference>
<feature type="transmembrane region" description="Helical" evidence="12">
    <location>
        <begin position="108"/>
        <end position="129"/>
    </location>
</feature>
<keyword evidence="14" id="KW-1185">Reference proteome</keyword>
<evidence type="ECO:0000313" key="14">
    <source>
        <dbReference type="Proteomes" id="UP000319160"/>
    </source>
</evidence>
<dbReference type="EMBL" id="VFLP01000021">
    <property type="protein sequence ID" value="TRX94561.1"/>
    <property type="molecule type" value="Genomic_DNA"/>
</dbReference>
<dbReference type="Gene3D" id="3.40.50.2000">
    <property type="entry name" value="Glycogen Phosphorylase B"/>
    <property type="match status" value="1"/>
</dbReference>
<comment type="similarity">
    <text evidence="3">Belongs to the ALG14 family.</text>
</comment>
<dbReference type="STRING" id="2512241.A0A553I2Y4"/>
<evidence type="ECO:0000256" key="9">
    <source>
        <dbReference type="ARBA" id="ARBA00023136"/>
    </source>
</evidence>
<dbReference type="Pfam" id="PF08660">
    <property type="entry name" value="Alg14"/>
    <property type="match status" value="1"/>
</dbReference>
<evidence type="ECO:0000256" key="11">
    <source>
        <dbReference type="SAM" id="MobiDB-lite"/>
    </source>
</evidence>
<dbReference type="PANTHER" id="PTHR12154">
    <property type="entry name" value="GLYCOSYL TRANSFERASE-RELATED"/>
    <property type="match status" value="1"/>
</dbReference>
<evidence type="ECO:0000256" key="6">
    <source>
        <dbReference type="ARBA" id="ARBA00022692"/>
    </source>
</evidence>
<evidence type="ECO:0000256" key="3">
    <source>
        <dbReference type="ARBA" id="ARBA00009731"/>
    </source>
</evidence>
<dbReference type="Proteomes" id="UP000319160">
    <property type="component" value="Unassembled WGS sequence"/>
</dbReference>
<evidence type="ECO:0000256" key="12">
    <source>
        <dbReference type="SAM" id="Phobius"/>
    </source>
</evidence>
<evidence type="ECO:0000313" key="13">
    <source>
        <dbReference type="EMBL" id="TRX94561.1"/>
    </source>
</evidence>
<evidence type="ECO:0000256" key="4">
    <source>
        <dbReference type="ARBA" id="ARBA00011335"/>
    </source>
</evidence>
<dbReference type="AlphaFoldDB" id="A0A553I2Y4"/>
<gene>
    <name evidence="13" type="ORF">FHL15_004513</name>
</gene>
<comment type="subcellular location">
    <subcellularLocation>
        <location evidence="1">Endoplasmic reticulum membrane</location>
        <topology evidence="1">Single-pass membrane protein</topology>
    </subcellularLocation>
    <subcellularLocation>
        <location evidence="2">Nucleus membrane</location>
        <topology evidence="2">Single-pass membrane protein</topology>
    </subcellularLocation>
</comment>
<accession>A0A553I2Y4</accession>
<protein>
    <recommendedName>
        <fullName evidence="5">UDP-N-acetylglucosamine transferase subunit ALG14</fullName>
    </recommendedName>
    <alternativeName>
        <fullName evidence="10">Asparagine-linked glycosylation protein 14</fullName>
    </alternativeName>
</protein>
<keyword evidence="8 12" id="KW-1133">Transmembrane helix</keyword>
<evidence type="ECO:0000256" key="5">
    <source>
        <dbReference type="ARBA" id="ARBA00017467"/>
    </source>
</evidence>
<dbReference type="OrthoDB" id="17098at2759"/>
<organism evidence="13 14">
    <name type="scientific">Xylaria flabelliformis</name>
    <dbReference type="NCBI Taxonomy" id="2512241"/>
    <lineage>
        <taxon>Eukaryota</taxon>
        <taxon>Fungi</taxon>
        <taxon>Dikarya</taxon>
        <taxon>Ascomycota</taxon>
        <taxon>Pezizomycotina</taxon>
        <taxon>Sordariomycetes</taxon>
        <taxon>Xylariomycetidae</taxon>
        <taxon>Xylariales</taxon>
        <taxon>Xylariaceae</taxon>
        <taxon>Xylaria</taxon>
    </lineage>
</organism>
<sequence length="351" mass="38470">MEVDTSRNEMSSGGIQPSHASSHPSSQTSALPSQPTHQSTNHQNPNSSHKNQLHKESLIKMNTNRDQAIQNAIGSFVVDFIQQGIVLLVVLGAALVVTAMVLKLAAGLHIHGGAILGVLAPLVVAGYLISGADAGLVRGLSTHYVLLICGSGGHTAEMIQMVERSIRAEKSSHRRWAVGKDDQKSYDKVLAFEHRLFERFSRHSLDSGTFDIVQFERARYVHQSWLTTPFTAILSLIEIARILTAPPDIQHIHMSRYPGVIVTNGPGTGFLFLLVARALKLIRCVPTSHMRAIYVESWARVKSLSLTGKLIRRFKLADLFIVQSPILAGPGDVLAENFLVMPQHPHVPFNT</sequence>
<feature type="compositionally biased region" description="Low complexity" evidence="11">
    <location>
        <begin position="16"/>
        <end position="33"/>
    </location>
</feature>
<dbReference type="GO" id="GO:0043541">
    <property type="term" value="C:UDP-N-acetylglucosamine transferase complex"/>
    <property type="evidence" value="ECO:0007669"/>
    <property type="project" value="TreeGrafter"/>
</dbReference>
<feature type="compositionally biased region" description="Polar residues" evidence="11">
    <location>
        <begin position="34"/>
        <end position="50"/>
    </location>
</feature>